<sequence length="431" mass="47083">MADAHFVRFAIQWASLALLYYDYILTFPLELKHIWHSRFRFSTILYICCRYALLANVLYLLAIASIINNCDGWYKVIGFLSVAGRASVLTIFVGRTWAVWGRNNIIGASLSLIGLACVVLDLWHASSEQCAGAPSKTDQIVGDLLSVFVVVFECLATALTAWRCIKALRMHPHSERRLKGNIMFFMFREGMIYFGLVFGFTFTAVILNFPNDFFGRLLNALTLPVSGLISARLLLDLRERTERQRVMISQDDTAWHFSTSLYNSPDLPLSGTTAGPPSASNQRSSGHGHPGSGSGHGRNPGLGSWQAARREDVDTFNAVDLDPELEDDLATLESWEEDGFGFGGDPVKAARTLTRTDTRVSSAGREVVPRGVVDVDESPGGEDVEGDQVFAGVGGPEVFAMRKRDARTVNEERAVSGADADASAAGAGGFV</sequence>
<evidence type="ECO:0000256" key="1">
    <source>
        <dbReference type="SAM" id="MobiDB-lite"/>
    </source>
</evidence>
<evidence type="ECO:0000259" key="3">
    <source>
        <dbReference type="Pfam" id="PF20151"/>
    </source>
</evidence>
<feature type="transmembrane region" description="Helical" evidence="2">
    <location>
        <begin position="73"/>
        <end position="93"/>
    </location>
</feature>
<evidence type="ECO:0000313" key="5">
    <source>
        <dbReference type="Proteomes" id="UP000053558"/>
    </source>
</evidence>
<feature type="transmembrane region" description="Helical" evidence="2">
    <location>
        <begin position="144"/>
        <end position="165"/>
    </location>
</feature>
<dbReference type="OrthoDB" id="3267855at2759"/>
<evidence type="ECO:0000313" key="4">
    <source>
        <dbReference type="EMBL" id="EIW79483.1"/>
    </source>
</evidence>
<dbReference type="Proteomes" id="UP000053558">
    <property type="component" value="Unassembled WGS sequence"/>
</dbReference>
<dbReference type="KEGG" id="cput:CONPUDRAFT_90886"/>
<feature type="domain" description="DUF6533" evidence="3">
    <location>
        <begin position="13"/>
        <end position="54"/>
    </location>
</feature>
<feature type="region of interest" description="Disordered" evidence="1">
    <location>
        <begin position="412"/>
        <end position="431"/>
    </location>
</feature>
<protein>
    <recommendedName>
        <fullName evidence="3">DUF6533 domain-containing protein</fullName>
    </recommendedName>
</protein>
<feature type="transmembrane region" description="Helical" evidence="2">
    <location>
        <begin position="213"/>
        <end position="235"/>
    </location>
</feature>
<keyword evidence="2" id="KW-0812">Transmembrane</keyword>
<keyword evidence="5" id="KW-1185">Reference proteome</keyword>
<reference evidence="5" key="1">
    <citation type="journal article" date="2012" name="Science">
        <title>The Paleozoic origin of enzymatic lignin decomposition reconstructed from 31 fungal genomes.</title>
        <authorList>
            <person name="Floudas D."/>
            <person name="Binder M."/>
            <person name="Riley R."/>
            <person name="Barry K."/>
            <person name="Blanchette R.A."/>
            <person name="Henrissat B."/>
            <person name="Martinez A.T."/>
            <person name="Otillar R."/>
            <person name="Spatafora J.W."/>
            <person name="Yadav J.S."/>
            <person name="Aerts A."/>
            <person name="Benoit I."/>
            <person name="Boyd A."/>
            <person name="Carlson A."/>
            <person name="Copeland A."/>
            <person name="Coutinho P.M."/>
            <person name="de Vries R.P."/>
            <person name="Ferreira P."/>
            <person name="Findley K."/>
            <person name="Foster B."/>
            <person name="Gaskell J."/>
            <person name="Glotzer D."/>
            <person name="Gorecki P."/>
            <person name="Heitman J."/>
            <person name="Hesse C."/>
            <person name="Hori C."/>
            <person name="Igarashi K."/>
            <person name="Jurgens J.A."/>
            <person name="Kallen N."/>
            <person name="Kersten P."/>
            <person name="Kohler A."/>
            <person name="Kuees U."/>
            <person name="Kumar T.K.A."/>
            <person name="Kuo A."/>
            <person name="LaButti K."/>
            <person name="Larrondo L.F."/>
            <person name="Lindquist E."/>
            <person name="Ling A."/>
            <person name="Lombard V."/>
            <person name="Lucas S."/>
            <person name="Lundell T."/>
            <person name="Martin R."/>
            <person name="McLaughlin D.J."/>
            <person name="Morgenstern I."/>
            <person name="Morin E."/>
            <person name="Murat C."/>
            <person name="Nagy L.G."/>
            <person name="Nolan M."/>
            <person name="Ohm R.A."/>
            <person name="Patyshakuliyeva A."/>
            <person name="Rokas A."/>
            <person name="Ruiz-Duenas F.J."/>
            <person name="Sabat G."/>
            <person name="Salamov A."/>
            <person name="Samejima M."/>
            <person name="Schmutz J."/>
            <person name="Slot J.C."/>
            <person name="St John F."/>
            <person name="Stenlid J."/>
            <person name="Sun H."/>
            <person name="Sun S."/>
            <person name="Syed K."/>
            <person name="Tsang A."/>
            <person name="Wiebenga A."/>
            <person name="Young D."/>
            <person name="Pisabarro A."/>
            <person name="Eastwood D.C."/>
            <person name="Martin F."/>
            <person name="Cullen D."/>
            <person name="Grigoriev I.V."/>
            <person name="Hibbett D.S."/>
        </authorList>
    </citation>
    <scope>NUCLEOTIDE SEQUENCE [LARGE SCALE GENOMIC DNA]</scope>
    <source>
        <strain evidence="5">RWD-64-598 SS2</strain>
    </source>
</reference>
<feature type="compositionally biased region" description="Low complexity" evidence="1">
    <location>
        <begin position="416"/>
        <end position="425"/>
    </location>
</feature>
<name>A0A5M3MK88_CONPW</name>
<organism evidence="4 5">
    <name type="scientific">Coniophora puteana (strain RWD-64-598)</name>
    <name type="common">Brown rot fungus</name>
    <dbReference type="NCBI Taxonomy" id="741705"/>
    <lineage>
        <taxon>Eukaryota</taxon>
        <taxon>Fungi</taxon>
        <taxon>Dikarya</taxon>
        <taxon>Basidiomycota</taxon>
        <taxon>Agaricomycotina</taxon>
        <taxon>Agaricomycetes</taxon>
        <taxon>Agaricomycetidae</taxon>
        <taxon>Boletales</taxon>
        <taxon>Coniophorineae</taxon>
        <taxon>Coniophoraceae</taxon>
        <taxon>Coniophora</taxon>
    </lineage>
</organism>
<dbReference type="RefSeq" id="XP_007769886.1">
    <property type="nucleotide sequence ID" value="XM_007771696.1"/>
</dbReference>
<keyword evidence="2" id="KW-1133">Transmembrane helix</keyword>
<feature type="transmembrane region" description="Helical" evidence="2">
    <location>
        <begin position="105"/>
        <end position="124"/>
    </location>
</feature>
<proteinExistence type="predicted"/>
<feature type="transmembrane region" description="Helical" evidence="2">
    <location>
        <begin position="186"/>
        <end position="207"/>
    </location>
</feature>
<feature type="transmembrane region" description="Helical" evidence="2">
    <location>
        <begin position="44"/>
        <end position="67"/>
    </location>
</feature>
<comment type="caution">
    <text evidence="4">The sequence shown here is derived from an EMBL/GenBank/DDBJ whole genome shotgun (WGS) entry which is preliminary data.</text>
</comment>
<dbReference type="AlphaFoldDB" id="A0A5M3MK88"/>
<dbReference type="Pfam" id="PF20151">
    <property type="entry name" value="DUF6533"/>
    <property type="match status" value="1"/>
</dbReference>
<keyword evidence="2" id="KW-0472">Membrane</keyword>
<evidence type="ECO:0000256" key="2">
    <source>
        <dbReference type="SAM" id="Phobius"/>
    </source>
</evidence>
<dbReference type="InterPro" id="IPR045340">
    <property type="entry name" value="DUF6533"/>
</dbReference>
<feature type="region of interest" description="Disordered" evidence="1">
    <location>
        <begin position="266"/>
        <end position="304"/>
    </location>
</feature>
<accession>A0A5M3MK88</accession>
<gene>
    <name evidence="4" type="ORF">CONPUDRAFT_90886</name>
</gene>
<dbReference type="GeneID" id="19211419"/>
<feature type="transmembrane region" description="Helical" evidence="2">
    <location>
        <begin position="6"/>
        <end position="23"/>
    </location>
</feature>
<feature type="compositionally biased region" description="Gly residues" evidence="1">
    <location>
        <begin position="288"/>
        <end position="300"/>
    </location>
</feature>
<dbReference type="EMBL" id="JH711580">
    <property type="protein sequence ID" value="EIW79483.1"/>
    <property type="molecule type" value="Genomic_DNA"/>
</dbReference>
<feature type="compositionally biased region" description="Polar residues" evidence="1">
    <location>
        <begin position="270"/>
        <end position="282"/>
    </location>
</feature>